<dbReference type="Proteomes" id="UP000568050">
    <property type="component" value="Unassembled WGS sequence"/>
</dbReference>
<gene>
    <name evidence="2" type="ORF">FHX50_000384</name>
</gene>
<comment type="caution">
    <text evidence="2">The sequence shown here is derived from an EMBL/GenBank/DDBJ whole genome shotgun (WGS) entry which is preliminary data.</text>
</comment>
<proteinExistence type="predicted"/>
<accession>A0A839R119</accession>
<dbReference type="RefSeq" id="WP_183373949.1">
    <property type="nucleotide sequence ID" value="NZ_CBCSFZ010000040.1"/>
</dbReference>
<organism evidence="2 3">
    <name type="scientific">Helcobacillus massiliensis</name>
    <dbReference type="NCBI Taxonomy" id="521392"/>
    <lineage>
        <taxon>Bacteria</taxon>
        <taxon>Bacillati</taxon>
        <taxon>Actinomycetota</taxon>
        <taxon>Actinomycetes</taxon>
        <taxon>Micrococcales</taxon>
        <taxon>Dermabacteraceae</taxon>
        <taxon>Helcobacillus</taxon>
    </lineage>
</organism>
<evidence type="ECO:0000313" key="3">
    <source>
        <dbReference type="Proteomes" id="UP000568050"/>
    </source>
</evidence>
<sequence length="299" mass="32177">MSTTARGRRRTRRDQRSYGTDPAKVSMARRICLAIAALPLILLLLLGVRVATMPMVQASALASYRAGDYSGTVSALTGVKVGNVFEPYLPHLTEGTALLKDKKYAEAEAELTESLRLWSTAKDLNAPPHAQCKIRNNLAIAIAEKSRTMDASAAQKELERAQEVLAPCGPQSDQRKDNEDQESTDSTSRGIEGEKQRRSHEQNKGDQTDPGDPEKDPGDGGDQQEPTDEPADGNQPPNDDPTKNPNGDGSGDPADDPTPSNPDQDREDELNNRNKGTTTGDQAPPPDGGSGDEGPDKPW</sequence>
<feature type="region of interest" description="Disordered" evidence="1">
    <location>
        <begin position="1"/>
        <end position="21"/>
    </location>
</feature>
<evidence type="ECO:0000256" key="1">
    <source>
        <dbReference type="SAM" id="MobiDB-lite"/>
    </source>
</evidence>
<reference evidence="2 3" key="1">
    <citation type="submission" date="2020-08" db="EMBL/GenBank/DDBJ databases">
        <title>Sequencing the genomes of 1000 actinobacteria strains.</title>
        <authorList>
            <person name="Klenk H.-P."/>
        </authorList>
    </citation>
    <scope>NUCLEOTIDE SEQUENCE [LARGE SCALE GENOMIC DNA]</scope>
    <source>
        <strain evidence="2 3">DSM 23040</strain>
    </source>
</reference>
<feature type="region of interest" description="Disordered" evidence="1">
    <location>
        <begin position="164"/>
        <end position="299"/>
    </location>
</feature>
<protein>
    <recommendedName>
        <fullName evidence="4">Tetratricopeptide repeat protein</fullName>
    </recommendedName>
</protein>
<keyword evidence="3" id="KW-1185">Reference proteome</keyword>
<feature type="compositionally biased region" description="Basic residues" evidence="1">
    <location>
        <begin position="1"/>
        <end position="13"/>
    </location>
</feature>
<evidence type="ECO:0008006" key="4">
    <source>
        <dbReference type="Google" id="ProtNLM"/>
    </source>
</evidence>
<dbReference type="AlphaFoldDB" id="A0A839R119"/>
<evidence type="ECO:0000313" key="2">
    <source>
        <dbReference type="EMBL" id="MBB3022136.1"/>
    </source>
</evidence>
<dbReference type="EMBL" id="JACHWP010000001">
    <property type="protein sequence ID" value="MBB3022136.1"/>
    <property type="molecule type" value="Genomic_DNA"/>
</dbReference>
<feature type="compositionally biased region" description="Basic and acidic residues" evidence="1">
    <location>
        <begin position="191"/>
        <end position="218"/>
    </location>
</feature>
<name>A0A839R119_9MICO</name>